<evidence type="ECO:0000256" key="1">
    <source>
        <dbReference type="SAM" id="MobiDB-lite"/>
    </source>
</evidence>
<keyword evidence="3" id="KW-1185">Reference proteome</keyword>
<proteinExistence type="predicted"/>
<comment type="caution">
    <text evidence="2">The sequence shown here is derived from an EMBL/GenBank/DDBJ whole genome shotgun (WGS) entry which is preliminary data.</text>
</comment>
<evidence type="ECO:0000313" key="2">
    <source>
        <dbReference type="EMBL" id="KAK4417943.1"/>
    </source>
</evidence>
<dbReference type="EMBL" id="JACGWO010000009">
    <property type="protein sequence ID" value="KAK4417943.1"/>
    <property type="molecule type" value="Genomic_DNA"/>
</dbReference>
<dbReference type="Proteomes" id="UP001293254">
    <property type="component" value="Unassembled WGS sequence"/>
</dbReference>
<protein>
    <submittedName>
        <fullName evidence="2">Uncharacterized protein</fullName>
    </submittedName>
</protein>
<name>A0AAE1XUT3_9LAMI</name>
<feature type="compositionally biased region" description="Basic and acidic residues" evidence="1">
    <location>
        <begin position="1"/>
        <end position="20"/>
    </location>
</feature>
<feature type="compositionally biased region" description="Acidic residues" evidence="1">
    <location>
        <begin position="114"/>
        <end position="146"/>
    </location>
</feature>
<feature type="compositionally biased region" description="Basic and acidic residues" evidence="1">
    <location>
        <begin position="63"/>
        <end position="92"/>
    </location>
</feature>
<gene>
    <name evidence="2" type="ORF">Salat_2207000</name>
</gene>
<reference evidence="2" key="1">
    <citation type="submission" date="2020-06" db="EMBL/GenBank/DDBJ databases">
        <authorList>
            <person name="Li T."/>
            <person name="Hu X."/>
            <person name="Zhang T."/>
            <person name="Song X."/>
            <person name="Zhang H."/>
            <person name="Dai N."/>
            <person name="Sheng W."/>
            <person name="Hou X."/>
            <person name="Wei L."/>
        </authorList>
    </citation>
    <scope>NUCLEOTIDE SEQUENCE</scope>
    <source>
        <strain evidence="2">3651</strain>
        <tissue evidence="2">Leaf</tissue>
    </source>
</reference>
<sequence length="152" mass="17112">MADLKSIEEGSAFPEKRKLDLPNPIDKTLEEKEEIKEEDKSDSNKRQKLETPTENENVIRAFTADEKITDVSDGEQDRKADENDNKEEHLEVEAEIADEEGIAAVDKGKGILIEESEDDYEEEGDEYDDSSDDSDSDFSDGLDSDSEGNQVY</sequence>
<accession>A0AAE1XUT3</accession>
<feature type="compositionally biased region" description="Basic and acidic residues" evidence="1">
    <location>
        <begin position="27"/>
        <end position="51"/>
    </location>
</feature>
<organism evidence="2 3">
    <name type="scientific">Sesamum alatum</name>
    <dbReference type="NCBI Taxonomy" id="300844"/>
    <lineage>
        <taxon>Eukaryota</taxon>
        <taxon>Viridiplantae</taxon>
        <taxon>Streptophyta</taxon>
        <taxon>Embryophyta</taxon>
        <taxon>Tracheophyta</taxon>
        <taxon>Spermatophyta</taxon>
        <taxon>Magnoliopsida</taxon>
        <taxon>eudicotyledons</taxon>
        <taxon>Gunneridae</taxon>
        <taxon>Pentapetalae</taxon>
        <taxon>asterids</taxon>
        <taxon>lamiids</taxon>
        <taxon>Lamiales</taxon>
        <taxon>Pedaliaceae</taxon>
        <taxon>Sesamum</taxon>
    </lineage>
</organism>
<evidence type="ECO:0000313" key="3">
    <source>
        <dbReference type="Proteomes" id="UP001293254"/>
    </source>
</evidence>
<reference evidence="2" key="2">
    <citation type="journal article" date="2024" name="Plant">
        <title>Genomic evolution and insights into agronomic trait innovations of Sesamum species.</title>
        <authorList>
            <person name="Miao H."/>
            <person name="Wang L."/>
            <person name="Qu L."/>
            <person name="Liu H."/>
            <person name="Sun Y."/>
            <person name="Le M."/>
            <person name="Wang Q."/>
            <person name="Wei S."/>
            <person name="Zheng Y."/>
            <person name="Lin W."/>
            <person name="Duan Y."/>
            <person name="Cao H."/>
            <person name="Xiong S."/>
            <person name="Wang X."/>
            <person name="Wei L."/>
            <person name="Li C."/>
            <person name="Ma Q."/>
            <person name="Ju M."/>
            <person name="Zhao R."/>
            <person name="Li G."/>
            <person name="Mu C."/>
            <person name="Tian Q."/>
            <person name="Mei H."/>
            <person name="Zhang T."/>
            <person name="Gao T."/>
            <person name="Zhang H."/>
        </authorList>
    </citation>
    <scope>NUCLEOTIDE SEQUENCE</scope>
    <source>
        <strain evidence="2">3651</strain>
    </source>
</reference>
<feature type="region of interest" description="Disordered" evidence="1">
    <location>
        <begin position="1"/>
        <end position="152"/>
    </location>
</feature>
<dbReference type="AlphaFoldDB" id="A0AAE1XUT3"/>